<evidence type="ECO:0000313" key="3">
    <source>
        <dbReference type="Proteomes" id="UP000177941"/>
    </source>
</evidence>
<dbReference type="PANTHER" id="PTHR43242:SF1">
    <property type="entry name" value="NAD(P)-BINDING ROSSMANN-FOLD SUPERFAMILY PROTEIN"/>
    <property type="match status" value="1"/>
</dbReference>
<dbReference type="Pfam" id="PF04321">
    <property type="entry name" value="RmlD_sub_bind"/>
    <property type="match status" value="1"/>
</dbReference>
<protein>
    <recommendedName>
        <fullName evidence="1">RmlD-like substrate binding domain-containing protein</fullName>
    </recommendedName>
</protein>
<dbReference type="Proteomes" id="UP000177941">
    <property type="component" value="Unassembled WGS sequence"/>
</dbReference>
<proteinExistence type="predicted"/>
<evidence type="ECO:0000259" key="1">
    <source>
        <dbReference type="Pfam" id="PF04321"/>
    </source>
</evidence>
<feature type="domain" description="RmlD-like substrate binding" evidence="1">
    <location>
        <begin position="8"/>
        <end position="271"/>
    </location>
</feature>
<organism evidence="2 3">
    <name type="scientific">Candidatus Andersenbacteria bacterium RIFCSPHIGHO2_12_FULL_45_11b</name>
    <dbReference type="NCBI Taxonomy" id="1797282"/>
    <lineage>
        <taxon>Bacteria</taxon>
        <taxon>Candidatus Anderseniibacteriota</taxon>
    </lineage>
</organism>
<dbReference type="PANTHER" id="PTHR43242">
    <property type="entry name" value="NAD(P)-BINDING ROSSMANN-FOLD SUPERFAMILY PROTEIN"/>
    <property type="match status" value="1"/>
</dbReference>
<comment type="caution">
    <text evidence="2">The sequence shown here is derived from an EMBL/GenBank/DDBJ whole genome shotgun (WGS) entry which is preliminary data.</text>
</comment>
<dbReference type="InterPro" id="IPR036291">
    <property type="entry name" value="NAD(P)-bd_dom_sf"/>
</dbReference>
<dbReference type="AlphaFoldDB" id="A0A1G1XDD3"/>
<gene>
    <name evidence="2" type="ORF">A3E36_02045</name>
</gene>
<dbReference type="SUPFAM" id="SSF51735">
    <property type="entry name" value="NAD(P)-binding Rossmann-fold domains"/>
    <property type="match status" value="1"/>
</dbReference>
<reference evidence="2 3" key="1">
    <citation type="journal article" date="2016" name="Nat. Commun.">
        <title>Thousands of microbial genomes shed light on interconnected biogeochemical processes in an aquifer system.</title>
        <authorList>
            <person name="Anantharaman K."/>
            <person name="Brown C.T."/>
            <person name="Hug L.A."/>
            <person name="Sharon I."/>
            <person name="Castelle C.J."/>
            <person name="Probst A.J."/>
            <person name="Thomas B.C."/>
            <person name="Singh A."/>
            <person name="Wilkins M.J."/>
            <person name="Karaoz U."/>
            <person name="Brodie E.L."/>
            <person name="Williams K.H."/>
            <person name="Hubbard S.S."/>
            <person name="Banfield J.F."/>
        </authorList>
    </citation>
    <scope>NUCLEOTIDE SEQUENCE [LARGE SCALE GENOMIC DNA]</scope>
</reference>
<accession>A0A1G1XDD3</accession>
<sequence>MDQPPDVIIGANGFIGSHLYHYLKNKGRNVIGTTHDASIQHASLAYLDLCNPDKSFLEATPAIGNVYCCAGVGVIDECKRNPEKTAQINVHGLLEVLLNMQKKGGKPVYFSGNMVFPGTKSDYTEEDTPKPITEYGKQKLLVEQAIQEQFKQFVIVRLTKVYGMTRGDKSLFTSWLDAWEGGGVVKSVTDITIAPVYVGDVIETVTELTSQEESGIWHLPGTTSGTVFDFSEKLAHYFHIAPALLIPSVQSEFHWLERRPVFNTLGSTKMPLVNRKQFTVEQAFEQLRAQYPSFEQTFN</sequence>
<evidence type="ECO:0000313" key="2">
    <source>
        <dbReference type="EMBL" id="OGY37287.1"/>
    </source>
</evidence>
<dbReference type="Gene3D" id="3.40.50.720">
    <property type="entry name" value="NAD(P)-binding Rossmann-like Domain"/>
    <property type="match status" value="1"/>
</dbReference>
<dbReference type="InterPro" id="IPR029903">
    <property type="entry name" value="RmlD-like-bd"/>
</dbReference>
<dbReference type="EMBL" id="MHHS01000013">
    <property type="protein sequence ID" value="OGY37287.1"/>
    <property type="molecule type" value="Genomic_DNA"/>
</dbReference>
<name>A0A1G1XDD3_9BACT</name>